<accession>A0A370H9N1</accession>
<dbReference type="Proteomes" id="UP000255355">
    <property type="component" value="Unassembled WGS sequence"/>
</dbReference>
<name>A0A370H9N1_9NOCA</name>
<reference evidence="1 2" key="1">
    <citation type="submission" date="2018-07" db="EMBL/GenBank/DDBJ databases">
        <title>Genomic Encyclopedia of Type Strains, Phase IV (KMG-IV): sequencing the most valuable type-strain genomes for metagenomic binning, comparative biology and taxonomic classification.</title>
        <authorList>
            <person name="Goeker M."/>
        </authorList>
    </citation>
    <scope>NUCLEOTIDE SEQUENCE [LARGE SCALE GENOMIC DNA]</scope>
    <source>
        <strain evidence="1 2">DSM 44952</strain>
    </source>
</reference>
<evidence type="ECO:0008006" key="3">
    <source>
        <dbReference type="Google" id="ProtNLM"/>
    </source>
</evidence>
<protein>
    <recommendedName>
        <fullName evidence="3">Deazaflavin-dependent oxidoreductase (Nitroreductase family)</fullName>
    </recommendedName>
</protein>
<gene>
    <name evidence="1" type="ORF">DFR68_103751</name>
</gene>
<dbReference type="RefSeq" id="WP_068012447.1">
    <property type="nucleotide sequence ID" value="NZ_QQAZ01000003.1"/>
</dbReference>
<evidence type="ECO:0000313" key="1">
    <source>
        <dbReference type="EMBL" id="RDI53361.1"/>
    </source>
</evidence>
<sequence>MSTRNDTPGFGAAATLVALRLPVGLRRRIGELRFQGWGSTLPVPYACSGGSVVVRVDHADRTTWWRTFRSPHPVSIRTGRSRLTGTGRVVMPGTSEYEMLKATYQRAHPRRQAWGSDPYVLIDVDRRSSLRGAAPATGRRRSAA</sequence>
<dbReference type="OrthoDB" id="7188487at2"/>
<organism evidence="1 2">
    <name type="scientific">Nocardia mexicana</name>
    <dbReference type="NCBI Taxonomy" id="279262"/>
    <lineage>
        <taxon>Bacteria</taxon>
        <taxon>Bacillati</taxon>
        <taxon>Actinomycetota</taxon>
        <taxon>Actinomycetes</taxon>
        <taxon>Mycobacteriales</taxon>
        <taxon>Nocardiaceae</taxon>
        <taxon>Nocardia</taxon>
    </lineage>
</organism>
<dbReference type="STRING" id="1210089.GCA_001613165_00079"/>
<dbReference type="AlphaFoldDB" id="A0A370H9N1"/>
<proteinExistence type="predicted"/>
<evidence type="ECO:0000313" key="2">
    <source>
        <dbReference type="Proteomes" id="UP000255355"/>
    </source>
</evidence>
<keyword evidence="2" id="KW-1185">Reference proteome</keyword>
<dbReference type="EMBL" id="QQAZ01000003">
    <property type="protein sequence ID" value="RDI53361.1"/>
    <property type="molecule type" value="Genomic_DNA"/>
</dbReference>
<comment type="caution">
    <text evidence="1">The sequence shown here is derived from an EMBL/GenBank/DDBJ whole genome shotgun (WGS) entry which is preliminary data.</text>
</comment>